<proteinExistence type="predicted"/>
<comment type="caution">
    <text evidence="2">The sequence shown here is derived from an EMBL/GenBank/DDBJ whole genome shotgun (WGS) entry which is preliminary data.</text>
</comment>
<evidence type="ECO:0000256" key="1">
    <source>
        <dbReference type="SAM" id="MobiDB-lite"/>
    </source>
</evidence>
<evidence type="ECO:0000313" key="2">
    <source>
        <dbReference type="EMBL" id="KAG5377584.1"/>
    </source>
</evidence>
<gene>
    <name evidence="2" type="primary">A07g500160.1_BraROA</name>
    <name evidence="2" type="ORF">IGI04_025426</name>
</gene>
<dbReference type="EMBL" id="JADBGQ010000009">
    <property type="protein sequence ID" value="KAG5377584.1"/>
    <property type="molecule type" value="Genomic_DNA"/>
</dbReference>
<sequence>MGELDRWDLRISEWEGGGVEVRGGKRCRERGEVWSGGSGGKGGERRASPEVEDDGCTAEARPGNTHRNCIGKRVRERLTLYSFVFS</sequence>
<keyword evidence="3" id="KW-1185">Reference proteome</keyword>
<accession>A0ABQ7KTI6</accession>
<protein>
    <submittedName>
        <fullName evidence="2">Uncharacterized protein</fullName>
    </submittedName>
</protein>
<reference evidence="2 3" key="1">
    <citation type="submission" date="2021-03" db="EMBL/GenBank/DDBJ databases">
        <authorList>
            <person name="King G.J."/>
            <person name="Bancroft I."/>
            <person name="Baten A."/>
            <person name="Bloomfield J."/>
            <person name="Borpatragohain P."/>
            <person name="He Z."/>
            <person name="Irish N."/>
            <person name="Irwin J."/>
            <person name="Liu K."/>
            <person name="Mauleon R.P."/>
            <person name="Moore J."/>
            <person name="Morris R."/>
            <person name="Ostergaard L."/>
            <person name="Wang B."/>
            <person name="Wells R."/>
        </authorList>
    </citation>
    <scope>NUCLEOTIDE SEQUENCE [LARGE SCALE GENOMIC DNA]</scope>
    <source>
        <strain evidence="2">R-o-18</strain>
        <tissue evidence="2">Leaf</tissue>
    </source>
</reference>
<name>A0ABQ7KTI6_BRACM</name>
<feature type="region of interest" description="Disordered" evidence="1">
    <location>
        <begin position="30"/>
        <end position="59"/>
    </location>
</feature>
<dbReference type="Proteomes" id="UP000823674">
    <property type="component" value="Chromosome A07"/>
</dbReference>
<evidence type="ECO:0000313" key="3">
    <source>
        <dbReference type="Proteomes" id="UP000823674"/>
    </source>
</evidence>
<organism evidence="2 3">
    <name type="scientific">Brassica rapa subsp. trilocularis</name>
    <dbReference type="NCBI Taxonomy" id="1813537"/>
    <lineage>
        <taxon>Eukaryota</taxon>
        <taxon>Viridiplantae</taxon>
        <taxon>Streptophyta</taxon>
        <taxon>Embryophyta</taxon>
        <taxon>Tracheophyta</taxon>
        <taxon>Spermatophyta</taxon>
        <taxon>Magnoliopsida</taxon>
        <taxon>eudicotyledons</taxon>
        <taxon>Gunneridae</taxon>
        <taxon>Pentapetalae</taxon>
        <taxon>rosids</taxon>
        <taxon>malvids</taxon>
        <taxon>Brassicales</taxon>
        <taxon>Brassicaceae</taxon>
        <taxon>Brassiceae</taxon>
        <taxon>Brassica</taxon>
    </lineage>
</organism>